<dbReference type="PANTHER" id="PTHR43442">
    <property type="entry name" value="GLUCONOKINASE-RELATED"/>
    <property type="match status" value="1"/>
</dbReference>
<sequence>MGVSGSGKSTIAGLVAERLRWDLLEGDELHPKANIEKMSHGIPLTDDDRRPWLGAIARWIDERIRTGRPALVTCSSLKRSYRDILRGESQKGVVAFALLAGSRELLMQRMGARKGHFMPASLLDSQIATLEPLQPDEAGAVIDIGESPIEEAEQVIDRLRLA</sequence>
<keyword evidence="7 10" id="KW-0067">ATP-binding</keyword>
<dbReference type="InterPro" id="IPR006001">
    <property type="entry name" value="Therm_gnt_kin"/>
</dbReference>
<reference evidence="11 12" key="1">
    <citation type="submission" date="2016-08" db="EMBL/GenBank/DDBJ databases">
        <title>Whole genome sequence of Mesorhizobium sp. strain UASWS1009 isolated from industrial sewage.</title>
        <authorList>
            <person name="Crovadore J."/>
            <person name="Calmin G."/>
            <person name="Chablais R."/>
            <person name="Cochard B."/>
            <person name="Lefort F."/>
        </authorList>
    </citation>
    <scope>NUCLEOTIDE SEQUENCE [LARGE SCALE GENOMIC DNA]</scope>
    <source>
        <strain evidence="11 12">UASWS1009</strain>
    </source>
</reference>
<evidence type="ECO:0000256" key="5">
    <source>
        <dbReference type="ARBA" id="ARBA00022741"/>
    </source>
</evidence>
<dbReference type="InterPro" id="IPR027417">
    <property type="entry name" value="P-loop_NTPase"/>
</dbReference>
<comment type="catalytic activity">
    <reaction evidence="9 10">
        <text>D-gluconate + ATP = 6-phospho-D-gluconate + ADP + H(+)</text>
        <dbReference type="Rhea" id="RHEA:19433"/>
        <dbReference type="ChEBI" id="CHEBI:15378"/>
        <dbReference type="ChEBI" id="CHEBI:18391"/>
        <dbReference type="ChEBI" id="CHEBI:30616"/>
        <dbReference type="ChEBI" id="CHEBI:58759"/>
        <dbReference type="ChEBI" id="CHEBI:456216"/>
        <dbReference type="EC" id="2.7.1.12"/>
    </reaction>
</comment>
<keyword evidence="12" id="KW-1185">Reference proteome</keyword>
<dbReference type="GO" id="GO:0046316">
    <property type="term" value="F:gluconokinase activity"/>
    <property type="evidence" value="ECO:0007669"/>
    <property type="project" value="UniProtKB-EC"/>
</dbReference>
<evidence type="ECO:0000256" key="1">
    <source>
        <dbReference type="ARBA" id="ARBA00004761"/>
    </source>
</evidence>
<evidence type="ECO:0000256" key="8">
    <source>
        <dbReference type="ARBA" id="ARBA00023064"/>
    </source>
</evidence>
<evidence type="ECO:0000313" key="12">
    <source>
        <dbReference type="Proteomes" id="UP000094412"/>
    </source>
</evidence>
<comment type="caution">
    <text evidence="11">The sequence shown here is derived from an EMBL/GenBank/DDBJ whole genome shotgun (WGS) entry which is preliminary data.</text>
</comment>
<comment type="similarity">
    <text evidence="2 10">Belongs to the gluconokinase GntK/GntV family.</text>
</comment>
<gene>
    <name evidence="11" type="ORF">QV13_09430</name>
</gene>
<evidence type="ECO:0000256" key="7">
    <source>
        <dbReference type="ARBA" id="ARBA00022840"/>
    </source>
</evidence>
<protein>
    <recommendedName>
        <fullName evidence="3 10">Gluconokinase</fullName>
        <ecNumber evidence="3 10">2.7.1.12</ecNumber>
    </recommendedName>
</protein>
<dbReference type="CDD" id="cd02021">
    <property type="entry name" value="GntK"/>
    <property type="match status" value="1"/>
</dbReference>
<evidence type="ECO:0000256" key="6">
    <source>
        <dbReference type="ARBA" id="ARBA00022777"/>
    </source>
</evidence>
<keyword evidence="4 10" id="KW-0808">Transferase</keyword>
<dbReference type="FunFam" id="3.40.50.300:FF:000522">
    <property type="entry name" value="Gluconokinase"/>
    <property type="match status" value="1"/>
</dbReference>
<evidence type="ECO:0000256" key="10">
    <source>
        <dbReference type="RuleBase" id="RU363066"/>
    </source>
</evidence>
<dbReference type="GO" id="GO:0019521">
    <property type="term" value="P:D-gluconate metabolic process"/>
    <property type="evidence" value="ECO:0007669"/>
    <property type="project" value="UniProtKB-KW"/>
</dbReference>
<dbReference type="EC" id="2.7.1.12" evidence="3 10"/>
<accession>A0A1C2DZ19</accession>
<dbReference type="GO" id="GO:0005524">
    <property type="term" value="F:ATP binding"/>
    <property type="evidence" value="ECO:0007669"/>
    <property type="project" value="UniProtKB-KW"/>
</dbReference>
<dbReference type="AlphaFoldDB" id="A0A1C2DZ19"/>
<comment type="pathway">
    <text evidence="1">Carbohydrate acid metabolism.</text>
</comment>
<dbReference type="GO" id="GO:0005737">
    <property type="term" value="C:cytoplasm"/>
    <property type="evidence" value="ECO:0007669"/>
    <property type="project" value="TreeGrafter"/>
</dbReference>
<dbReference type="STRING" id="1566387.QV13_09430"/>
<keyword evidence="8" id="KW-0311">Gluconate utilization</keyword>
<dbReference type="Gene3D" id="3.40.50.300">
    <property type="entry name" value="P-loop containing nucleotide triphosphate hydrolases"/>
    <property type="match status" value="1"/>
</dbReference>
<keyword evidence="6 10" id="KW-0418">Kinase</keyword>
<dbReference type="EMBL" id="MDEO01000030">
    <property type="protein sequence ID" value="OCX20019.1"/>
    <property type="molecule type" value="Genomic_DNA"/>
</dbReference>
<organism evidence="11 12">
    <name type="scientific">Mesorhizobium hungaricum</name>
    <dbReference type="NCBI Taxonomy" id="1566387"/>
    <lineage>
        <taxon>Bacteria</taxon>
        <taxon>Pseudomonadati</taxon>
        <taxon>Pseudomonadota</taxon>
        <taxon>Alphaproteobacteria</taxon>
        <taxon>Hyphomicrobiales</taxon>
        <taxon>Phyllobacteriaceae</taxon>
        <taxon>Mesorhizobium</taxon>
    </lineage>
</organism>
<evidence type="ECO:0000256" key="9">
    <source>
        <dbReference type="ARBA" id="ARBA00048090"/>
    </source>
</evidence>
<dbReference type="SUPFAM" id="SSF52540">
    <property type="entry name" value="P-loop containing nucleoside triphosphate hydrolases"/>
    <property type="match status" value="1"/>
</dbReference>
<evidence type="ECO:0000256" key="4">
    <source>
        <dbReference type="ARBA" id="ARBA00022679"/>
    </source>
</evidence>
<evidence type="ECO:0000313" key="11">
    <source>
        <dbReference type="EMBL" id="OCX20019.1"/>
    </source>
</evidence>
<name>A0A1C2DZ19_9HYPH</name>
<evidence type="ECO:0000256" key="2">
    <source>
        <dbReference type="ARBA" id="ARBA00008420"/>
    </source>
</evidence>
<keyword evidence="5 10" id="KW-0547">Nucleotide-binding</keyword>
<proteinExistence type="inferred from homology"/>
<dbReference type="NCBIfam" id="TIGR01313">
    <property type="entry name" value="therm_gnt_kin"/>
    <property type="match status" value="1"/>
</dbReference>
<evidence type="ECO:0000256" key="3">
    <source>
        <dbReference type="ARBA" id="ARBA00012054"/>
    </source>
</evidence>
<dbReference type="PANTHER" id="PTHR43442:SF3">
    <property type="entry name" value="GLUCONOKINASE-RELATED"/>
    <property type="match status" value="1"/>
</dbReference>
<dbReference type="Pfam" id="PF13671">
    <property type="entry name" value="AAA_33"/>
    <property type="match status" value="1"/>
</dbReference>
<dbReference type="Proteomes" id="UP000094412">
    <property type="component" value="Unassembled WGS sequence"/>
</dbReference>